<evidence type="ECO:0000313" key="2">
    <source>
        <dbReference type="EMBL" id="DAD72113.1"/>
    </source>
</evidence>
<feature type="domain" description="AAA" evidence="1">
    <location>
        <begin position="27"/>
        <end position="197"/>
    </location>
</feature>
<organism evidence="2">
    <name type="scientific">Myoviridae sp. ctOyc4</name>
    <dbReference type="NCBI Taxonomy" id="2827606"/>
    <lineage>
        <taxon>Viruses</taxon>
        <taxon>Duplodnaviria</taxon>
        <taxon>Heunggongvirae</taxon>
        <taxon>Uroviricota</taxon>
        <taxon>Caudoviricetes</taxon>
    </lineage>
</organism>
<sequence>MVLRCGNTVRERSKTTETRKRSENILKTISVVNLKGGVGKTVTAVNLAGILAADYGKRVLLVDSDPQGDASQYVGVVPDACSTADLFDGGTAYYEDVIQHTIYRDLDIIPSDMQLASVDLDADIDRKQAVRVYADLRDALVEDDAYDVMIFDCPPSFSLPCIAAIAASDTVIVPIKPGAFEMFGMQLLADQIASVQGTGLAKRTVCGLLTIWHNADATRQSENWLREHSPIPLFTQKIRRTDKVTESTYAAQPVTRWSPTSAAARDYRAWVEELMEVQ</sequence>
<reference evidence="2" key="1">
    <citation type="journal article" date="2021" name="Proc. Natl. Acad. Sci. U.S.A.">
        <title>A Catalog of Tens of Thousands of Viruses from Human Metagenomes Reveals Hidden Associations with Chronic Diseases.</title>
        <authorList>
            <person name="Tisza M.J."/>
            <person name="Buck C.B."/>
        </authorList>
    </citation>
    <scope>NUCLEOTIDE SEQUENCE</scope>
    <source>
        <strain evidence="2">CtOyc4</strain>
    </source>
</reference>
<dbReference type="Gene3D" id="3.40.50.300">
    <property type="entry name" value="P-loop containing nucleotide triphosphate hydrolases"/>
    <property type="match status" value="1"/>
</dbReference>
<name>A0A8S5LQ27_9CAUD</name>
<evidence type="ECO:0000259" key="1">
    <source>
        <dbReference type="Pfam" id="PF13614"/>
    </source>
</evidence>
<dbReference type="InterPro" id="IPR025669">
    <property type="entry name" value="AAA_dom"/>
</dbReference>
<dbReference type="PANTHER" id="PTHR13696:SF52">
    <property type="entry name" value="PARA FAMILY PROTEIN CT_582"/>
    <property type="match status" value="1"/>
</dbReference>
<dbReference type="EMBL" id="BK015894">
    <property type="protein sequence ID" value="DAD72113.1"/>
    <property type="molecule type" value="Genomic_DNA"/>
</dbReference>
<protein>
    <submittedName>
        <fullName evidence="2">ParA</fullName>
    </submittedName>
</protein>
<dbReference type="SUPFAM" id="SSF52540">
    <property type="entry name" value="P-loop containing nucleoside triphosphate hydrolases"/>
    <property type="match status" value="1"/>
</dbReference>
<dbReference type="Pfam" id="PF13614">
    <property type="entry name" value="AAA_31"/>
    <property type="match status" value="1"/>
</dbReference>
<proteinExistence type="predicted"/>
<dbReference type="InterPro" id="IPR050678">
    <property type="entry name" value="DNA_Partitioning_ATPase"/>
</dbReference>
<accession>A0A8S5LQ27</accession>
<dbReference type="PANTHER" id="PTHR13696">
    <property type="entry name" value="P-LOOP CONTAINING NUCLEOSIDE TRIPHOSPHATE HYDROLASE"/>
    <property type="match status" value="1"/>
</dbReference>
<dbReference type="InterPro" id="IPR027417">
    <property type="entry name" value="P-loop_NTPase"/>
</dbReference>
<dbReference type="CDD" id="cd02042">
    <property type="entry name" value="ParAB_family"/>
    <property type="match status" value="1"/>
</dbReference>